<protein>
    <submittedName>
        <fullName evidence="1">Uncharacterized protein</fullName>
    </submittedName>
</protein>
<dbReference type="EMBL" id="GIFC01003684">
    <property type="protein sequence ID" value="MXU85767.1"/>
    <property type="molecule type" value="Transcribed_RNA"/>
</dbReference>
<dbReference type="AlphaFoldDB" id="A0A6B0U9F6"/>
<accession>A0A6B0U9F6</accession>
<evidence type="ECO:0000313" key="1">
    <source>
        <dbReference type="EMBL" id="MXU85767.1"/>
    </source>
</evidence>
<reference evidence="1" key="1">
    <citation type="submission" date="2019-12" db="EMBL/GenBank/DDBJ databases">
        <title>An insight into the sialome of adult female Ixodes ricinus ticks feeding for 6 days.</title>
        <authorList>
            <person name="Perner J."/>
            <person name="Ribeiro J.M.C."/>
        </authorList>
    </citation>
    <scope>NUCLEOTIDE SEQUENCE</scope>
    <source>
        <strain evidence="1">Semi-engorged</strain>
        <tissue evidence="1">Salivary glands</tissue>
    </source>
</reference>
<organism evidence="1">
    <name type="scientific">Ixodes ricinus</name>
    <name type="common">Common tick</name>
    <name type="synonym">Acarus ricinus</name>
    <dbReference type="NCBI Taxonomy" id="34613"/>
    <lineage>
        <taxon>Eukaryota</taxon>
        <taxon>Metazoa</taxon>
        <taxon>Ecdysozoa</taxon>
        <taxon>Arthropoda</taxon>
        <taxon>Chelicerata</taxon>
        <taxon>Arachnida</taxon>
        <taxon>Acari</taxon>
        <taxon>Parasitiformes</taxon>
        <taxon>Ixodida</taxon>
        <taxon>Ixodoidea</taxon>
        <taxon>Ixodidae</taxon>
        <taxon>Ixodinae</taxon>
        <taxon>Ixodes</taxon>
    </lineage>
</organism>
<proteinExistence type="predicted"/>
<sequence>MRKFYFLFLLCFRSRGPRGQTWRIRFLARQSFDRRPNRRIVCVARRRQRRPNHAAAPDGSWGQLLPALVGPRSHREVPRSRSNVSIL</sequence>
<name>A0A6B0U9F6_IXORI</name>